<evidence type="ECO:0000313" key="1">
    <source>
        <dbReference type="EnsemblMetazoa" id="GPPI000309-PA"/>
    </source>
</evidence>
<evidence type="ECO:0000313" key="2">
    <source>
        <dbReference type="Proteomes" id="UP000092460"/>
    </source>
</evidence>
<dbReference type="VEuPathDB" id="VectorBase:GPPI000309"/>
<dbReference type="Proteomes" id="UP000092460">
    <property type="component" value="Unassembled WGS sequence"/>
</dbReference>
<name>A0A1B0AKS5_9MUSC</name>
<organism evidence="1 2">
    <name type="scientific">Glossina palpalis gambiensis</name>
    <dbReference type="NCBI Taxonomy" id="67801"/>
    <lineage>
        <taxon>Eukaryota</taxon>
        <taxon>Metazoa</taxon>
        <taxon>Ecdysozoa</taxon>
        <taxon>Arthropoda</taxon>
        <taxon>Hexapoda</taxon>
        <taxon>Insecta</taxon>
        <taxon>Pterygota</taxon>
        <taxon>Neoptera</taxon>
        <taxon>Endopterygota</taxon>
        <taxon>Diptera</taxon>
        <taxon>Brachycera</taxon>
        <taxon>Muscomorpha</taxon>
        <taxon>Hippoboscoidea</taxon>
        <taxon>Glossinidae</taxon>
        <taxon>Glossina</taxon>
    </lineage>
</organism>
<dbReference type="EnsemblMetazoa" id="GPPI000309-RA">
    <property type="protein sequence ID" value="GPPI000309-PA"/>
    <property type="gene ID" value="GPPI000309"/>
</dbReference>
<protein>
    <submittedName>
        <fullName evidence="1">Uncharacterized protein</fullName>
    </submittedName>
</protein>
<reference evidence="1" key="2">
    <citation type="submission" date="2020-05" db="UniProtKB">
        <authorList>
            <consortium name="EnsemblMetazoa"/>
        </authorList>
    </citation>
    <scope>IDENTIFICATION</scope>
    <source>
        <strain evidence="1">IAEA</strain>
    </source>
</reference>
<keyword evidence="2" id="KW-1185">Reference proteome</keyword>
<reference evidence="2" key="1">
    <citation type="submission" date="2015-01" db="EMBL/GenBank/DDBJ databases">
        <authorList>
            <person name="Aksoy S."/>
            <person name="Warren W."/>
            <person name="Wilson R.K."/>
        </authorList>
    </citation>
    <scope>NUCLEOTIDE SEQUENCE [LARGE SCALE GENOMIC DNA]</scope>
    <source>
        <strain evidence="2">IAEA</strain>
    </source>
</reference>
<dbReference type="AlphaFoldDB" id="A0A1B0AKS5"/>
<sequence length="87" mass="9889">MSVTLRYLSLKALFLRNHSSITTLLLQVNNKTKNILIKVCVSNQNHEHNTTILPPPSTNAATITTTTYFQRCREASTTCNRQQSIHF</sequence>
<accession>A0A1B0AKS5</accession>
<proteinExistence type="predicted"/>
<dbReference type="EMBL" id="JXJN01027919">
    <property type="status" value="NOT_ANNOTATED_CDS"/>
    <property type="molecule type" value="Genomic_DNA"/>
</dbReference>